<evidence type="ECO:0000313" key="2">
    <source>
        <dbReference type="EMBL" id="KAG7092847.1"/>
    </source>
</evidence>
<feature type="compositionally biased region" description="Polar residues" evidence="1">
    <location>
        <begin position="1"/>
        <end position="15"/>
    </location>
</feature>
<dbReference type="GeneID" id="66078237"/>
<feature type="region of interest" description="Disordered" evidence="1">
    <location>
        <begin position="73"/>
        <end position="100"/>
    </location>
</feature>
<gene>
    <name evidence="2" type="ORF">E1B28_009161</name>
</gene>
<feature type="compositionally biased region" description="Polar residues" evidence="1">
    <location>
        <begin position="38"/>
        <end position="49"/>
    </location>
</feature>
<accession>A0A9P7S019</accession>
<name>A0A9P7S019_9AGAR</name>
<feature type="compositionally biased region" description="Polar residues" evidence="1">
    <location>
        <begin position="78"/>
        <end position="95"/>
    </location>
</feature>
<dbReference type="RefSeq" id="XP_043009317.1">
    <property type="nucleotide sequence ID" value="XM_043154029.1"/>
</dbReference>
<proteinExistence type="predicted"/>
<protein>
    <submittedName>
        <fullName evidence="2">Uncharacterized protein</fullName>
    </submittedName>
</protein>
<feature type="region of interest" description="Disordered" evidence="1">
    <location>
        <begin position="148"/>
        <end position="176"/>
    </location>
</feature>
<sequence length="176" mass="19764">MSSDAVNLSENTNLTLAEREDHKSAQPLRRMPARKQLKPTQTQSQGPSTKTERPDWKGDVLYVQPFDADISEVGDTDSYMTYDSDNESAMSCTTDPDSDSYHPYILGDTYEECGGQPLEGYEYRDEDRPVTRFGFASKKSFCRGSCCSRKSSMSSMCSSAYSADRSDLDVDEEMEM</sequence>
<evidence type="ECO:0000313" key="3">
    <source>
        <dbReference type="Proteomes" id="UP001049176"/>
    </source>
</evidence>
<comment type="caution">
    <text evidence="2">The sequence shown here is derived from an EMBL/GenBank/DDBJ whole genome shotgun (WGS) entry which is preliminary data.</text>
</comment>
<keyword evidence="3" id="KW-1185">Reference proteome</keyword>
<dbReference type="KEGG" id="more:E1B28_009161"/>
<organism evidence="2 3">
    <name type="scientific">Marasmius oreades</name>
    <name type="common">fairy-ring Marasmius</name>
    <dbReference type="NCBI Taxonomy" id="181124"/>
    <lineage>
        <taxon>Eukaryota</taxon>
        <taxon>Fungi</taxon>
        <taxon>Dikarya</taxon>
        <taxon>Basidiomycota</taxon>
        <taxon>Agaricomycotina</taxon>
        <taxon>Agaricomycetes</taxon>
        <taxon>Agaricomycetidae</taxon>
        <taxon>Agaricales</taxon>
        <taxon>Marasmiineae</taxon>
        <taxon>Marasmiaceae</taxon>
        <taxon>Marasmius</taxon>
    </lineage>
</organism>
<dbReference type="OrthoDB" id="10414798at2759"/>
<dbReference type="AlphaFoldDB" id="A0A9P7S019"/>
<dbReference type="EMBL" id="CM032185">
    <property type="protein sequence ID" value="KAG7092847.1"/>
    <property type="molecule type" value="Genomic_DNA"/>
</dbReference>
<dbReference type="Proteomes" id="UP001049176">
    <property type="component" value="Chromosome 5"/>
</dbReference>
<feature type="compositionally biased region" description="Low complexity" evidence="1">
    <location>
        <begin position="148"/>
        <end position="163"/>
    </location>
</feature>
<evidence type="ECO:0000256" key="1">
    <source>
        <dbReference type="SAM" id="MobiDB-lite"/>
    </source>
</evidence>
<reference evidence="2" key="1">
    <citation type="journal article" date="2021" name="Genome Biol. Evol.">
        <title>The assembled and annotated genome of the fairy-ring fungus Marasmius oreades.</title>
        <authorList>
            <person name="Hiltunen M."/>
            <person name="Ament-Velasquez S.L."/>
            <person name="Johannesson H."/>
        </authorList>
    </citation>
    <scope>NUCLEOTIDE SEQUENCE</scope>
    <source>
        <strain evidence="2">03SP1</strain>
    </source>
</reference>
<feature type="region of interest" description="Disordered" evidence="1">
    <location>
        <begin position="1"/>
        <end position="58"/>
    </location>
</feature>